<feature type="domain" description="PAS" evidence="2">
    <location>
        <begin position="202"/>
        <end position="272"/>
    </location>
</feature>
<dbReference type="Proteomes" id="UP000249130">
    <property type="component" value="Unassembled WGS sequence"/>
</dbReference>
<evidence type="ECO:0000259" key="3">
    <source>
        <dbReference type="PROSITE" id="PS50113"/>
    </source>
</evidence>
<dbReference type="NCBIfam" id="TIGR00229">
    <property type="entry name" value="sensory_box"/>
    <property type="match status" value="1"/>
</dbReference>
<dbReference type="SUPFAM" id="SSF55073">
    <property type="entry name" value="Nucleotide cyclase"/>
    <property type="match status" value="1"/>
</dbReference>
<dbReference type="InterPro" id="IPR001610">
    <property type="entry name" value="PAC"/>
</dbReference>
<dbReference type="InterPro" id="IPR000700">
    <property type="entry name" value="PAS-assoc_C"/>
</dbReference>
<keyword evidence="6" id="KW-1185">Reference proteome</keyword>
<dbReference type="InterPro" id="IPR035965">
    <property type="entry name" value="PAS-like_dom_sf"/>
</dbReference>
<dbReference type="GO" id="GO:0003824">
    <property type="term" value="F:catalytic activity"/>
    <property type="evidence" value="ECO:0007669"/>
    <property type="project" value="UniProtKB-ARBA"/>
</dbReference>
<dbReference type="InterPro" id="IPR043128">
    <property type="entry name" value="Rev_trsase/Diguanyl_cyclase"/>
</dbReference>
<evidence type="ECO:0000313" key="6">
    <source>
        <dbReference type="Proteomes" id="UP000249130"/>
    </source>
</evidence>
<dbReference type="Pfam" id="PF08447">
    <property type="entry name" value="PAS_3"/>
    <property type="match status" value="1"/>
</dbReference>
<dbReference type="InterPro" id="IPR000160">
    <property type="entry name" value="GGDEF_dom"/>
</dbReference>
<proteinExistence type="predicted"/>
<evidence type="ECO:0000313" key="5">
    <source>
        <dbReference type="EMBL" id="RAI44569.1"/>
    </source>
</evidence>
<dbReference type="SMART" id="SM00086">
    <property type="entry name" value="PAC"/>
    <property type="match status" value="1"/>
</dbReference>
<dbReference type="PANTHER" id="PTHR46663:SF4">
    <property type="entry name" value="DIGUANYLATE CYCLASE DGCT-RELATED"/>
    <property type="match status" value="1"/>
</dbReference>
<evidence type="ECO:0000259" key="2">
    <source>
        <dbReference type="PROSITE" id="PS50112"/>
    </source>
</evidence>
<dbReference type="Gene3D" id="3.30.450.20">
    <property type="entry name" value="PAS domain"/>
    <property type="match status" value="1"/>
</dbReference>
<dbReference type="InterPro" id="IPR000014">
    <property type="entry name" value="PAS"/>
</dbReference>
<dbReference type="AlphaFoldDB" id="A0A327L0T5"/>
<accession>A0A327L0T5</accession>
<dbReference type="InterPro" id="IPR052163">
    <property type="entry name" value="DGC-Regulatory_Protein"/>
</dbReference>
<dbReference type="NCBIfam" id="TIGR00254">
    <property type="entry name" value="GGDEF"/>
    <property type="match status" value="1"/>
</dbReference>
<dbReference type="FunFam" id="3.30.70.270:FF:000001">
    <property type="entry name" value="Diguanylate cyclase domain protein"/>
    <property type="match status" value="1"/>
</dbReference>
<feature type="region of interest" description="Disordered" evidence="1">
    <location>
        <begin position="22"/>
        <end position="54"/>
    </location>
</feature>
<sequence>MLPRRQVSTKHKGKTFICSGCDEGRRPRGAPQVSREPMEVPATRGSDLPGVGTGRDSTTSLSALHFQTFCRIARAVFDVPAAAVCIGSDPFGCIDLAASEDREAWAFATSAAGHLGIAGPMLWVEDTLDDAAWAGRSYVTGAPKLRFIASMPFGPAGIGRLSLFDTRARAASLDGFQRLEDLGTIAGQQVSLVKAARAAADREAEFRLLAETSTDTIVRGDLEGVRLYVSPSVKALLGYDPGDLVGRKAVELTHPDDLPAFWSLMNDVRAGRLDVAVSEQRQRHRDGSWVWMEASLRLTYDTETGQPNGYVASVRDIGRRKELEARLARLATSDELTGLPNRMLFAQRLLDAVDQTRRTGCCFAVLYMDIDGFKPVNDSLGHQAGDAVLREMATRVRSVLRTDDTVARLGGDEFAFILRVNRAGATDVAQRLIAVAERPFRYGDTDILVGLSIGIACAPDDGLHPDDLLTRADRALYRAKAAGKNTFCCFDEPPPRG</sequence>
<dbReference type="EMBL" id="NPEX01000040">
    <property type="protein sequence ID" value="RAI44569.1"/>
    <property type="molecule type" value="Genomic_DNA"/>
</dbReference>
<organism evidence="5 6">
    <name type="scientific">Rhodoplanes roseus</name>
    <dbReference type="NCBI Taxonomy" id="29409"/>
    <lineage>
        <taxon>Bacteria</taxon>
        <taxon>Pseudomonadati</taxon>
        <taxon>Pseudomonadota</taxon>
        <taxon>Alphaproteobacteria</taxon>
        <taxon>Hyphomicrobiales</taxon>
        <taxon>Nitrobacteraceae</taxon>
        <taxon>Rhodoplanes</taxon>
    </lineage>
</organism>
<comment type="caution">
    <text evidence="5">The sequence shown here is derived from an EMBL/GenBank/DDBJ whole genome shotgun (WGS) entry which is preliminary data.</text>
</comment>
<dbReference type="PROSITE" id="PS50113">
    <property type="entry name" value="PAC"/>
    <property type="match status" value="1"/>
</dbReference>
<dbReference type="PROSITE" id="PS50112">
    <property type="entry name" value="PAS"/>
    <property type="match status" value="1"/>
</dbReference>
<evidence type="ECO:0000256" key="1">
    <source>
        <dbReference type="SAM" id="MobiDB-lite"/>
    </source>
</evidence>
<dbReference type="CDD" id="cd01949">
    <property type="entry name" value="GGDEF"/>
    <property type="match status" value="1"/>
</dbReference>
<dbReference type="InterPro" id="IPR013655">
    <property type="entry name" value="PAS_fold_3"/>
</dbReference>
<dbReference type="PROSITE" id="PS50887">
    <property type="entry name" value="GGDEF"/>
    <property type="match status" value="1"/>
</dbReference>
<dbReference type="Gene3D" id="3.30.70.270">
    <property type="match status" value="1"/>
</dbReference>
<feature type="domain" description="PAC" evidence="3">
    <location>
        <begin position="276"/>
        <end position="329"/>
    </location>
</feature>
<dbReference type="Pfam" id="PF00990">
    <property type="entry name" value="GGDEF"/>
    <property type="match status" value="1"/>
</dbReference>
<feature type="domain" description="GGDEF" evidence="4">
    <location>
        <begin position="361"/>
        <end position="492"/>
    </location>
</feature>
<reference evidence="5 6" key="1">
    <citation type="submission" date="2017-07" db="EMBL/GenBank/DDBJ databases">
        <title>Draft Genome Sequences of Select Purple Nonsulfur Bacteria.</title>
        <authorList>
            <person name="Lasarre B."/>
            <person name="Mckinlay J.B."/>
        </authorList>
    </citation>
    <scope>NUCLEOTIDE SEQUENCE [LARGE SCALE GENOMIC DNA]</scope>
    <source>
        <strain evidence="5 6">DSM 5909</strain>
    </source>
</reference>
<dbReference type="SMART" id="SM00091">
    <property type="entry name" value="PAS"/>
    <property type="match status" value="1"/>
</dbReference>
<evidence type="ECO:0000259" key="4">
    <source>
        <dbReference type="PROSITE" id="PS50887"/>
    </source>
</evidence>
<gene>
    <name evidence="5" type="ORF">CH341_08335</name>
</gene>
<dbReference type="SUPFAM" id="SSF55785">
    <property type="entry name" value="PYP-like sensor domain (PAS domain)"/>
    <property type="match status" value="1"/>
</dbReference>
<protein>
    <recommendedName>
        <fullName evidence="7">Diguanylate cyclase</fullName>
    </recommendedName>
</protein>
<dbReference type="InterPro" id="IPR029787">
    <property type="entry name" value="Nucleotide_cyclase"/>
</dbReference>
<evidence type="ECO:0008006" key="7">
    <source>
        <dbReference type="Google" id="ProtNLM"/>
    </source>
</evidence>
<dbReference type="PANTHER" id="PTHR46663">
    <property type="entry name" value="DIGUANYLATE CYCLASE DGCT-RELATED"/>
    <property type="match status" value="1"/>
</dbReference>
<dbReference type="CDD" id="cd00130">
    <property type="entry name" value="PAS"/>
    <property type="match status" value="1"/>
</dbReference>
<dbReference type="SMART" id="SM00267">
    <property type="entry name" value="GGDEF"/>
    <property type="match status" value="1"/>
</dbReference>
<name>A0A327L0T5_9BRAD</name>